<keyword evidence="2" id="KW-0812">Transmembrane</keyword>
<dbReference type="AlphaFoldDB" id="U9T3M5"/>
<keyword evidence="2" id="KW-0472">Membrane</keyword>
<accession>U9T3M5</accession>
<feature type="coiled-coil region" evidence="1">
    <location>
        <begin position="228"/>
        <end position="255"/>
    </location>
</feature>
<name>U9T3M5_RHIID</name>
<evidence type="ECO:0000256" key="2">
    <source>
        <dbReference type="SAM" id="Phobius"/>
    </source>
</evidence>
<sequence>MADKYDPTTDIHNLFIFLLVPLIIRTGLSTNYMEYMRIPAQIIIFAIFYLLPMAILISMSYIIKIFFVTTLLSTSTIVTNSLLAIFAIPFFYSCYLFNELFKSHSYSRKLDKLVNELSNSVEILVSTFTEKGRNRAIERTQKVIRCYYLFGKELKSHFDKLKELGNKDRTAQALVNEEVRKQLSYKYVERTISIAQKVYEFFNEIGEDKMQIKSFSAEEISELSCDDIDFIFAKLANLQKEKNQEDQEGINQEEKDQVIYIE</sequence>
<feature type="transmembrane region" description="Helical" evidence="2">
    <location>
        <begin position="42"/>
        <end position="63"/>
    </location>
</feature>
<gene>
    <name evidence="3" type="ORF">GLOINDRAFT_86216</name>
</gene>
<dbReference type="HOGENOM" id="CLU_1062251_0_0_1"/>
<protein>
    <submittedName>
        <fullName evidence="3">Uncharacterized protein</fullName>
    </submittedName>
</protein>
<feature type="transmembrane region" description="Helical" evidence="2">
    <location>
        <begin position="83"/>
        <end position="101"/>
    </location>
</feature>
<organism evidence="3">
    <name type="scientific">Rhizophagus irregularis (strain DAOM 181602 / DAOM 197198 / MUCL 43194)</name>
    <name type="common">Arbuscular mycorrhizal fungus</name>
    <name type="synonym">Glomus intraradices</name>
    <dbReference type="NCBI Taxonomy" id="747089"/>
    <lineage>
        <taxon>Eukaryota</taxon>
        <taxon>Fungi</taxon>
        <taxon>Fungi incertae sedis</taxon>
        <taxon>Mucoromycota</taxon>
        <taxon>Glomeromycotina</taxon>
        <taxon>Glomeromycetes</taxon>
        <taxon>Glomerales</taxon>
        <taxon>Glomeraceae</taxon>
        <taxon>Rhizophagus</taxon>
    </lineage>
</organism>
<dbReference type="VEuPathDB" id="FungiDB:RhiirFUN_014416"/>
<dbReference type="EMBL" id="KI295504">
    <property type="protein sequence ID" value="ESA02745.1"/>
    <property type="molecule type" value="Genomic_DNA"/>
</dbReference>
<evidence type="ECO:0000256" key="1">
    <source>
        <dbReference type="SAM" id="Coils"/>
    </source>
</evidence>
<reference evidence="3" key="1">
    <citation type="submission" date="2013-07" db="EMBL/GenBank/DDBJ databases">
        <title>The genome of an arbuscular mycorrhizal fungus provides insights into the evolution of the oldest plant symbiosis.</title>
        <authorList>
            <consortium name="DOE Joint Genome Institute"/>
            <person name="Tisserant E."/>
            <person name="Malbreil M."/>
            <person name="Kuo A."/>
            <person name="Kohler A."/>
            <person name="Symeonidi A."/>
            <person name="Balestrini R."/>
            <person name="Charron P."/>
            <person name="Duensing N."/>
            <person name="Frei-dit-Frey N."/>
            <person name="Gianinazzi-Pearson V."/>
            <person name="Gilbert B."/>
            <person name="Handa Y."/>
            <person name="Hijri M."/>
            <person name="Kaul R."/>
            <person name="Kawaguchi M."/>
            <person name="Krajinski F."/>
            <person name="Lammers P."/>
            <person name="Lapierre D."/>
            <person name="Masclaux F.G."/>
            <person name="Murat C."/>
            <person name="Morin E."/>
            <person name="Ndikumana S."/>
            <person name="Pagni M."/>
            <person name="Petitpierre D."/>
            <person name="Requena N."/>
            <person name="Rosikiewicz P."/>
            <person name="Riley R."/>
            <person name="Saito K."/>
            <person name="San Clemente H."/>
            <person name="Shapiro H."/>
            <person name="van Tuinen D."/>
            <person name="Becard G."/>
            <person name="Bonfante P."/>
            <person name="Paszkowski U."/>
            <person name="Shachar-Hill Y."/>
            <person name="Young J.P."/>
            <person name="Sanders I.R."/>
            <person name="Henrissat B."/>
            <person name="Rensing S.A."/>
            <person name="Grigoriev I.V."/>
            <person name="Corradi N."/>
            <person name="Roux C."/>
            <person name="Martin F."/>
        </authorList>
    </citation>
    <scope>NUCLEOTIDE SEQUENCE</scope>
    <source>
        <strain evidence="3">DAOM 197198</strain>
    </source>
</reference>
<keyword evidence="1" id="KW-0175">Coiled coil</keyword>
<feature type="transmembrane region" description="Helical" evidence="2">
    <location>
        <begin position="12"/>
        <end position="30"/>
    </location>
</feature>
<keyword evidence="2" id="KW-1133">Transmembrane helix</keyword>
<evidence type="ECO:0000313" key="3">
    <source>
        <dbReference type="EMBL" id="ESA02745.1"/>
    </source>
</evidence>
<proteinExistence type="predicted"/>